<evidence type="ECO:0000256" key="2">
    <source>
        <dbReference type="ARBA" id="ARBA00004785"/>
    </source>
</evidence>
<dbReference type="InterPro" id="IPR010723">
    <property type="entry name" value="HemN_C"/>
</dbReference>
<dbReference type="Pfam" id="PF06969">
    <property type="entry name" value="HemN_C"/>
    <property type="match status" value="1"/>
</dbReference>
<organism evidence="16 17">
    <name type="scientific">Thalassotalea loyana</name>
    <dbReference type="NCBI Taxonomy" id="280483"/>
    <lineage>
        <taxon>Bacteria</taxon>
        <taxon>Pseudomonadati</taxon>
        <taxon>Pseudomonadota</taxon>
        <taxon>Gammaproteobacteria</taxon>
        <taxon>Alteromonadales</taxon>
        <taxon>Colwelliaceae</taxon>
        <taxon>Thalassotalea</taxon>
    </lineage>
</organism>
<evidence type="ECO:0000256" key="9">
    <source>
        <dbReference type="ARBA" id="ARBA00023002"/>
    </source>
</evidence>
<dbReference type="InterPro" id="IPR013785">
    <property type="entry name" value="Aldolase_TIM"/>
</dbReference>
<evidence type="ECO:0000256" key="13">
    <source>
        <dbReference type="ARBA" id="ARBA00048321"/>
    </source>
</evidence>
<dbReference type="PIRSF" id="PIRSF000167">
    <property type="entry name" value="HemN"/>
    <property type="match status" value="1"/>
</dbReference>
<dbReference type="InterPro" id="IPR006638">
    <property type="entry name" value="Elp3/MiaA/NifB-like_rSAM"/>
</dbReference>
<protein>
    <recommendedName>
        <fullName evidence="14">Coproporphyrinogen-III oxidase</fullName>
        <ecNumber evidence="14">1.3.98.3</ecNumber>
    </recommendedName>
</protein>
<evidence type="ECO:0000256" key="1">
    <source>
        <dbReference type="ARBA" id="ARBA00004496"/>
    </source>
</evidence>
<dbReference type="SFLD" id="SFLDF00277">
    <property type="entry name" value="oxygen-independent_coproporphy"/>
    <property type="match status" value="1"/>
</dbReference>
<keyword evidence="10 14" id="KW-0408">Iron</keyword>
<dbReference type="SFLD" id="SFLDS00029">
    <property type="entry name" value="Radical_SAM"/>
    <property type="match status" value="1"/>
</dbReference>
<evidence type="ECO:0000256" key="4">
    <source>
        <dbReference type="ARBA" id="ARBA00011245"/>
    </source>
</evidence>
<feature type="domain" description="Radical SAM core" evidence="15">
    <location>
        <begin position="48"/>
        <end position="284"/>
    </location>
</feature>
<dbReference type="Pfam" id="PF04055">
    <property type="entry name" value="Radical_SAM"/>
    <property type="match status" value="1"/>
</dbReference>
<dbReference type="PANTHER" id="PTHR13932">
    <property type="entry name" value="COPROPORPHYRINIGEN III OXIDASE"/>
    <property type="match status" value="1"/>
</dbReference>
<keyword evidence="11 14" id="KW-0411">Iron-sulfur</keyword>
<evidence type="ECO:0000256" key="11">
    <source>
        <dbReference type="ARBA" id="ARBA00023014"/>
    </source>
</evidence>
<dbReference type="PANTHER" id="PTHR13932:SF6">
    <property type="entry name" value="OXYGEN-INDEPENDENT COPROPORPHYRINOGEN III OXIDASE"/>
    <property type="match status" value="1"/>
</dbReference>
<dbReference type="RefSeq" id="WP_284299175.1">
    <property type="nucleotide sequence ID" value="NZ_BSSV01000005.1"/>
</dbReference>
<proteinExistence type="inferred from homology"/>
<dbReference type="EMBL" id="BSSV01000005">
    <property type="protein sequence ID" value="GLX86302.1"/>
    <property type="molecule type" value="Genomic_DNA"/>
</dbReference>
<comment type="subcellular location">
    <subcellularLocation>
        <location evidence="1 14">Cytoplasm</location>
    </subcellularLocation>
</comment>
<dbReference type="SUPFAM" id="SSF102114">
    <property type="entry name" value="Radical SAM enzymes"/>
    <property type="match status" value="1"/>
</dbReference>
<dbReference type="EC" id="1.3.98.3" evidence="14"/>
<keyword evidence="9 14" id="KW-0560">Oxidoreductase</keyword>
<reference evidence="16 17" key="1">
    <citation type="submission" date="2023-03" db="EMBL/GenBank/DDBJ databases">
        <title>Thalassotalea loyana LMG 22536T draft genome sequence.</title>
        <authorList>
            <person name="Sawabe T."/>
        </authorList>
    </citation>
    <scope>NUCLEOTIDE SEQUENCE [LARGE SCALE GENOMIC DNA]</scope>
    <source>
        <strain evidence="16 17">LMG 22536</strain>
    </source>
</reference>
<dbReference type="InterPro" id="IPR007197">
    <property type="entry name" value="rSAM"/>
</dbReference>
<accession>A0ABQ6HFG1</accession>
<gene>
    <name evidence="16" type="primary">hemN</name>
    <name evidence="16" type="ORF">tloyanaT_25550</name>
</gene>
<dbReference type="PROSITE" id="PS51918">
    <property type="entry name" value="RADICAL_SAM"/>
    <property type="match status" value="1"/>
</dbReference>
<dbReference type="InterPro" id="IPR058240">
    <property type="entry name" value="rSAM_sf"/>
</dbReference>
<evidence type="ECO:0000256" key="7">
    <source>
        <dbReference type="ARBA" id="ARBA00022691"/>
    </source>
</evidence>
<comment type="caution">
    <text evidence="16">The sequence shown here is derived from an EMBL/GenBank/DDBJ whole genome shotgun (WGS) entry which is preliminary data.</text>
</comment>
<dbReference type="InterPro" id="IPR034505">
    <property type="entry name" value="Coproporphyrinogen-III_oxidase"/>
</dbReference>
<evidence type="ECO:0000256" key="8">
    <source>
        <dbReference type="ARBA" id="ARBA00022723"/>
    </source>
</evidence>
<keyword evidence="5 14" id="KW-0004">4Fe-4S</keyword>
<keyword evidence="6 14" id="KW-0963">Cytoplasm</keyword>
<evidence type="ECO:0000259" key="15">
    <source>
        <dbReference type="PROSITE" id="PS51918"/>
    </source>
</evidence>
<dbReference type="CDD" id="cd01335">
    <property type="entry name" value="Radical_SAM"/>
    <property type="match status" value="1"/>
</dbReference>
<keyword evidence="8 14" id="KW-0479">Metal-binding</keyword>
<keyword evidence="12 14" id="KW-0627">Porphyrin biosynthesis</keyword>
<evidence type="ECO:0000256" key="12">
    <source>
        <dbReference type="ARBA" id="ARBA00023244"/>
    </source>
</evidence>
<dbReference type="InterPro" id="IPR004558">
    <property type="entry name" value="Coprogen_oxidase_HemN"/>
</dbReference>
<dbReference type="SMART" id="SM00729">
    <property type="entry name" value="Elp3"/>
    <property type="match status" value="1"/>
</dbReference>
<evidence type="ECO:0000313" key="16">
    <source>
        <dbReference type="EMBL" id="GLX86302.1"/>
    </source>
</evidence>
<evidence type="ECO:0000256" key="10">
    <source>
        <dbReference type="ARBA" id="ARBA00023004"/>
    </source>
</evidence>
<comment type="similarity">
    <text evidence="3 14">Belongs to the anaerobic coproporphyrinogen-III oxidase family.</text>
</comment>
<dbReference type="Gene3D" id="1.10.10.920">
    <property type="match status" value="1"/>
</dbReference>
<evidence type="ECO:0000256" key="5">
    <source>
        <dbReference type="ARBA" id="ARBA00022485"/>
    </source>
</evidence>
<comment type="cofactor">
    <cofactor evidence="14">
        <name>[4Fe-4S] cluster</name>
        <dbReference type="ChEBI" id="CHEBI:49883"/>
    </cofactor>
    <text evidence="14">Binds 1 [4Fe-4S] cluster. The cluster is coordinated with 3 cysteines and an exchangeable S-adenosyl-L-methionine.</text>
</comment>
<comment type="subunit">
    <text evidence="4">Monomer.</text>
</comment>
<name>A0ABQ6HFG1_9GAMM</name>
<evidence type="ECO:0000256" key="3">
    <source>
        <dbReference type="ARBA" id="ARBA00005493"/>
    </source>
</evidence>
<dbReference type="Gene3D" id="3.20.20.70">
    <property type="entry name" value="Aldolase class I"/>
    <property type="match status" value="1"/>
</dbReference>
<comment type="pathway">
    <text evidence="2 14">Porphyrin-containing compound metabolism; protoporphyrin-IX biosynthesis; protoporphyrinogen-IX from coproporphyrinogen-III (AdoMet route): step 1/1.</text>
</comment>
<keyword evidence="17" id="KW-1185">Reference proteome</keyword>
<dbReference type="NCBIfam" id="TIGR00538">
    <property type="entry name" value="hemN"/>
    <property type="match status" value="1"/>
</dbReference>
<sequence>MTANISHFFDKALLAKYNTSGPRYTSYPTALEFNDSFDETQLIQAIEQSTTNELSLYVHIPFCHSLCYYCGCNKIVTRHQDKADVYLDYLIKEIEHRAPLFTQYHIRQLHLGGGTPSFLTDAQLTRLISTLKERFAFIEHAELSIEIDPREIEVSKIDELKALGFNRISIGVQDIDSKVQEAINRVQSTEFIGQLIARAKALAFDSVNVDLIYGLPHQTEETFAKTLAQVKAFDVDRISLFSYAHLPSRFAAQRKLRDEWLPNADAKLSLMRQAIETLTGYGYEFIGMDHFAKPSDELAMAQKLGRLHRNFQGYTTKGECDLLGLGVSSISAIGNSFSQNIKDLTPYYQAIDEQDHALEKGIALSKDDLIRGDVIRELMCNLFLDKQSIESKHNIVFDEYFAQELVSLQTFIDDGLVDNAETTIMVSPRARLLIRNICMSFDAYMKRHLNQQRFSRVI</sequence>
<comment type="catalytic activity">
    <reaction evidence="13 14">
        <text>coproporphyrinogen III + 2 S-adenosyl-L-methionine = protoporphyrinogen IX + 2 5'-deoxyadenosine + 2 L-methionine + 2 CO2</text>
        <dbReference type="Rhea" id="RHEA:15425"/>
        <dbReference type="ChEBI" id="CHEBI:16526"/>
        <dbReference type="ChEBI" id="CHEBI:17319"/>
        <dbReference type="ChEBI" id="CHEBI:57307"/>
        <dbReference type="ChEBI" id="CHEBI:57309"/>
        <dbReference type="ChEBI" id="CHEBI:57844"/>
        <dbReference type="ChEBI" id="CHEBI:59789"/>
        <dbReference type="EC" id="1.3.98.3"/>
    </reaction>
</comment>
<dbReference type="SFLD" id="SFLDG01065">
    <property type="entry name" value="anaerobic_coproporphyrinogen-I"/>
    <property type="match status" value="1"/>
</dbReference>
<dbReference type="Proteomes" id="UP001157134">
    <property type="component" value="Unassembled WGS sequence"/>
</dbReference>
<evidence type="ECO:0000256" key="14">
    <source>
        <dbReference type="PIRNR" id="PIRNR000167"/>
    </source>
</evidence>
<evidence type="ECO:0000256" key="6">
    <source>
        <dbReference type="ARBA" id="ARBA00022490"/>
    </source>
</evidence>
<evidence type="ECO:0000313" key="17">
    <source>
        <dbReference type="Proteomes" id="UP001157134"/>
    </source>
</evidence>
<keyword evidence="7 14" id="KW-0949">S-adenosyl-L-methionine</keyword>